<name>A0A0M6YME8_9RHOB</name>
<keyword evidence="4 7" id="KW-0812">Transmembrane</keyword>
<dbReference type="PANTHER" id="PTHR33362:SF7">
    <property type="entry name" value="SLL1103 PROTEIN"/>
    <property type="match status" value="1"/>
</dbReference>
<evidence type="ECO:0000256" key="7">
    <source>
        <dbReference type="RuleBase" id="RU369079"/>
    </source>
</evidence>
<proteinExistence type="inferred from homology"/>
<comment type="subunit">
    <text evidence="7">The complex comprises the extracytoplasmic solute receptor protein and the two transmembrane proteins.</text>
</comment>
<dbReference type="GO" id="GO:0005886">
    <property type="term" value="C:plasma membrane"/>
    <property type="evidence" value="ECO:0007669"/>
    <property type="project" value="UniProtKB-SubCell"/>
</dbReference>
<dbReference type="InterPro" id="IPR004681">
    <property type="entry name" value="TRAP_DctM"/>
</dbReference>
<feature type="transmembrane region" description="Helical" evidence="7">
    <location>
        <begin position="379"/>
        <end position="396"/>
    </location>
</feature>
<evidence type="ECO:0000256" key="6">
    <source>
        <dbReference type="ARBA" id="ARBA00023136"/>
    </source>
</evidence>
<dbReference type="RefSeq" id="WP_055085553.1">
    <property type="nucleotide sequence ID" value="NZ_CXSU01000012.1"/>
</dbReference>
<evidence type="ECO:0000256" key="3">
    <source>
        <dbReference type="ARBA" id="ARBA00022519"/>
    </source>
</evidence>
<keyword evidence="7" id="KW-0813">Transport</keyword>
<keyword evidence="2" id="KW-1003">Cell membrane</keyword>
<feature type="transmembrane region" description="Helical" evidence="7">
    <location>
        <begin position="173"/>
        <end position="196"/>
    </location>
</feature>
<keyword evidence="6 7" id="KW-0472">Membrane</keyword>
<feature type="transmembrane region" description="Helical" evidence="7">
    <location>
        <begin position="36"/>
        <end position="54"/>
    </location>
</feature>
<protein>
    <recommendedName>
        <fullName evidence="7">TRAP transporter large permease protein</fullName>
    </recommendedName>
</protein>
<evidence type="ECO:0000256" key="5">
    <source>
        <dbReference type="ARBA" id="ARBA00022989"/>
    </source>
</evidence>
<sequence>MFLLEFIGRVMTLNELAVLVMFLSFIWMLFRGIPVAMALVGVSLIFALFAEIFLDPFRANFRDIIEFDRTGIDYQRLSILSGRLFGNIVKNPVLVALPMFIYMGLMLDQSGVAQRMMHAMQKLFGGLRGGLSLTVLLIGIILAASTGVIGASVTLLGVMALPAMMKQNYSKEIATGTIASAGTLGILIPPSIMLVIMSDQLAISLGDLFMGALFPGLILGGLYIAFIVIYGLVKPGAMPAPEQTEDVGWPVVREVLLAVVPPMFLILLVLGSIFAGIATPTEASGLGALGATVLAFVNGKLSFKVLKEVGRSTMNTSGYIVGIFLAANFFALVLRRYGGDQIVEEHVLGIFQNPYMVVLFILFIVFLLGFLLDWIEITIIIMPLMLPIIMGLELAVPGFGQVQDPEVVWFAILVAVTLQTSFLTPPVGFALFYLKGVCPPGVTLAHIYRGVIPFVLLQLTGLAIVFLFPALTTWLPSVAYGN</sequence>
<comment type="function">
    <text evidence="7">Part of the tripartite ATP-independent periplasmic (TRAP) transport system.</text>
</comment>
<keyword evidence="10" id="KW-1185">Reference proteome</keyword>
<keyword evidence="5 7" id="KW-1133">Transmembrane helix</keyword>
<dbReference type="Proteomes" id="UP000049222">
    <property type="component" value="Unassembled WGS sequence"/>
</dbReference>
<dbReference type="EMBL" id="CXSU01000012">
    <property type="protein sequence ID" value="CTQ50216.1"/>
    <property type="molecule type" value="Genomic_DNA"/>
</dbReference>
<dbReference type="OrthoDB" id="7339120at2"/>
<keyword evidence="3 7" id="KW-0997">Cell inner membrane</keyword>
<reference evidence="9 10" key="1">
    <citation type="submission" date="2015-07" db="EMBL/GenBank/DDBJ databases">
        <authorList>
            <person name="Noorani M."/>
        </authorList>
    </citation>
    <scope>NUCLEOTIDE SEQUENCE [LARGE SCALE GENOMIC DNA]</scope>
    <source>
        <strain evidence="9 10">CECT 7802</strain>
    </source>
</reference>
<feature type="transmembrane region" description="Helical" evidence="7">
    <location>
        <begin position="283"/>
        <end position="303"/>
    </location>
</feature>
<feature type="transmembrane region" description="Helical" evidence="7">
    <location>
        <begin position="12"/>
        <end position="30"/>
    </location>
</feature>
<dbReference type="NCBIfam" id="TIGR00786">
    <property type="entry name" value="dctM"/>
    <property type="match status" value="1"/>
</dbReference>
<evidence type="ECO:0000256" key="1">
    <source>
        <dbReference type="ARBA" id="ARBA00004429"/>
    </source>
</evidence>
<feature type="transmembrane region" description="Helical" evidence="7">
    <location>
        <begin position="315"/>
        <end position="334"/>
    </location>
</feature>
<dbReference type="PANTHER" id="PTHR33362">
    <property type="entry name" value="SIALIC ACID TRAP TRANSPORTER PERMEASE PROTEIN SIAT-RELATED"/>
    <property type="match status" value="1"/>
</dbReference>
<evidence type="ECO:0000313" key="9">
    <source>
        <dbReference type="EMBL" id="CTQ50216.1"/>
    </source>
</evidence>
<dbReference type="InterPro" id="IPR010656">
    <property type="entry name" value="DctM"/>
</dbReference>
<feature type="transmembrane region" description="Helical" evidence="7">
    <location>
        <begin position="254"/>
        <end position="277"/>
    </location>
</feature>
<feature type="transmembrane region" description="Helical" evidence="7">
    <location>
        <begin position="93"/>
        <end position="113"/>
    </location>
</feature>
<evidence type="ECO:0000256" key="2">
    <source>
        <dbReference type="ARBA" id="ARBA00022475"/>
    </source>
</evidence>
<dbReference type="AlphaFoldDB" id="A0A0M6YME8"/>
<feature type="transmembrane region" description="Helical" evidence="7">
    <location>
        <begin position="408"/>
        <end position="434"/>
    </location>
</feature>
<gene>
    <name evidence="9" type="primary">siaT_6</name>
    <name evidence="9" type="ORF">JDO7802_02234</name>
</gene>
<feature type="transmembrane region" description="Helical" evidence="7">
    <location>
        <begin position="446"/>
        <end position="468"/>
    </location>
</feature>
<comment type="subcellular location">
    <subcellularLocation>
        <location evidence="1 7">Cell inner membrane</location>
        <topology evidence="1 7">Multi-pass membrane protein</topology>
    </subcellularLocation>
</comment>
<feature type="domain" description="TRAP C4-dicarboxylate transport system permease DctM subunit" evidence="8">
    <location>
        <begin position="22"/>
        <end position="471"/>
    </location>
</feature>
<feature type="transmembrane region" description="Helical" evidence="7">
    <location>
        <begin position="133"/>
        <end position="161"/>
    </location>
</feature>
<evidence type="ECO:0000256" key="4">
    <source>
        <dbReference type="ARBA" id="ARBA00022692"/>
    </source>
</evidence>
<feature type="transmembrane region" description="Helical" evidence="7">
    <location>
        <begin position="354"/>
        <end position="372"/>
    </location>
</feature>
<evidence type="ECO:0000259" key="8">
    <source>
        <dbReference type="Pfam" id="PF06808"/>
    </source>
</evidence>
<comment type="similarity">
    <text evidence="7">Belongs to the TRAP transporter large permease family.</text>
</comment>
<dbReference type="Pfam" id="PF06808">
    <property type="entry name" value="DctM"/>
    <property type="match status" value="1"/>
</dbReference>
<dbReference type="GO" id="GO:0022857">
    <property type="term" value="F:transmembrane transporter activity"/>
    <property type="evidence" value="ECO:0007669"/>
    <property type="project" value="UniProtKB-UniRule"/>
</dbReference>
<dbReference type="STRING" id="420998.JDO7802_02234"/>
<feature type="transmembrane region" description="Helical" evidence="7">
    <location>
        <begin position="208"/>
        <end position="233"/>
    </location>
</feature>
<accession>A0A0M6YME8</accession>
<organism evidence="9 10">
    <name type="scientific">Jannaschia donghaensis</name>
    <dbReference type="NCBI Taxonomy" id="420998"/>
    <lineage>
        <taxon>Bacteria</taxon>
        <taxon>Pseudomonadati</taxon>
        <taxon>Pseudomonadota</taxon>
        <taxon>Alphaproteobacteria</taxon>
        <taxon>Rhodobacterales</taxon>
        <taxon>Roseobacteraceae</taxon>
        <taxon>Jannaschia</taxon>
    </lineage>
</organism>
<evidence type="ECO:0000313" key="10">
    <source>
        <dbReference type="Proteomes" id="UP000049222"/>
    </source>
</evidence>